<gene>
    <name evidence="2" type="ORF">GCM10010136_06380</name>
</gene>
<dbReference type="RefSeq" id="WP_189487862.1">
    <property type="nucleotide sequence ID" value="NZ_BMZO01000002.1"/>
</dbReference>
<dbReference type="Proteomes" id="UP000641137">
    <property type="component" value="Unassembled WGS sequence"/>
</dbReference>
<accession>A0A8J3DEU5</accession>
<comment type="caution">
    <text evidence="2">The sequence shown here is derived from an EMBL/GenBank/DDBJ whole genome shotgun (WGS) entry which is preliminary data.</text>
</comment>
<organism evidence="2 3">
    <name type="scientific">Limoniibacter endophyticus</name>
    <dbReference type="NCBI Taxonomy" id="1565040"/>
    <lineage>
        <taxon>Bacteria</taxon>
        <taxon>Pseudomonadati</taxon>
        <taxon>Pseudomonadota</taxon>
        <taxon>Alphaproteobacteria</taxon>
        <taxon>Hyphomicrobiales</taxon>
        <taxon>Bartonellaceae</taxon>
        <taxon>Limoniibacter</taxon>
    </lineage>
</organism>
<reference evidence="2" key="1">
    <citation type="journal article" date="2014" name="Int. J. Syst. Evol. Microbiol.">
        <title>Complete genome sequence of Corynebacterium casei LMG S-19264T (=DSM 44701T), isolated from a smear-ripened cheese.</title>
        <authorList>
            <consortium name="US DOE Joint Genome Institute (JGI-PGF)"/>
            <person name="Walter F."/>
            <person name="Albersmeier A."/>
            <person name="Kalinowski J."/>
            <person name="Ruckert C."/>
        </authorList>
    </citation>
    <scope>NUCLEOTIDE SEQUENCE</scope>
    <source>
        <strain evidence="2">KCTC 42097</strain>
    </source>
</reference>
<dbReference type="InterPro" id="IPR019301">
    <property type="entry name" value="Flagellar_prot_FlgJ_N"/>
</dbReference>
<dbReference type="AlphaFoldDB" id="A0A8J3DEU5"/>
<keyword evidence="3" id="KW-1185">Reference proteome</keyword>
<dbReference type="EMBL" id="BMZO01000002">
    <property type="protein sequence ID" value="GHC64434.1"/>
    <property type="molecule type" value="Genomic_DNA"/>
</dbReference>
<dbReference type="Pfam" id="PF10135">
    <property type="entry name" value="Rod-binding"/>
    <property type="match status" value="1"/>
</dbReference>
<feature type="domain" description="Flagellar protein FlgJ N-terminal" evidence="1">
    <location>
        <begin position="81"/>
        <end position="116"/>
    </location>
</feature>
<reference evidence="2" key="2">
    <citation type="submission" date="2020-09" db="EMBL/GenBank/DDBJ databases">
        <authorList>
            <person name="Sun Q."/>
            <person name="Kim S."/>
        </authorList>
    </citation>
    <scope>NUCLEOTIDE SEQUENCE</scope>
    <source>
        <strain evidence="2">KCTC 42097</strain>
    </source>
</reference>
<evidence type="ECO:0000259" key="1">
    <source>
        <dbReference type="Pfam" id="PF10135"/>
    </source>
</evidence>
<proteinExistence type="predicted"/>
<sequence>MAISPPGDIVMDVVRAADPTKAAQAREQLTLARSSATSGNSVSFNVGRLAEKKTAPESFVKFEAMVLQSFVQAMLPKDAEQVYGSGIAGDMWKGMMAEHIADAIARGGGIGIAEKVLNGHTVDEEGNKTAVMGIVDSAIGDKDREALRSDALVSKIQTEIMRGLDEPRNAETINKTSRQAT</sequence>
<evidence type="ECO:0000313" key="2">
    <source>
        <dbReference type="EMBL" id="GHC64434.1"/>
    </source>
</evidence>
<evidence type="ECO:0000313" key="3">
    <source>
        <dbReference type="Proteomes" id="UP000641137"/>
    </source>
</evidence>
<protein>
    <recommendedName>
        <fullName evidence="1">Flagellar protein FlgJ N-terminal domain-containing protein</fullName>
    </recommendedName>
</protein>
<name>A0A8J3DEU5_9HYPH</name>